<keyword evidence="3" id="KW-0067">ATP-binding</keyword>
<keyword evidence="2" id="KW-0547">Nucleotide-binding</keyword>
<dbReference type="GO" id="GO:0005524">
    <property type="term" value="F:ATP binding"/>
    <property type="evidence" value="ECO:0007669"/>
    <property type="project" value="UniProtKB-KW"/>
</dbReference>
<dbReference type="GO" id="GO:0016887">
    <property type="term" value="F:ATP hydrolysis activity"/>
    <property type="evidence" value="ECO:0007669"/>
    <property type="project" value="InterPro"/>
</dbReference>
<dbReference type="PANTHER" id="PTHR11669">
    <property type="entry name" value="REPLICATION FACTOR C / DNA POLYMERASE III GAMMA-TAU SUBUNIT"/>
    <property type="match status" value="1"/>
</dbReference>
<dbReference type="GO" id="GO:0006261">
    <property type="term" value="P:DNA-templated DNA replication"/>
    <property type="evidence" value="ECO:0007669"/>
    <property type="project" value="TreeGrafter"/>
</dbReference>
<organism evidence="5">
    <name type="scientific">Megaviridae environmental sample</name>
    <dbReference type="NCBI Taxonomy" id="1737588"/>
    <lineage>
        <taxon>Viruses</taxon>
        <taxon>Varidnaviria</taxon>
        <taxon>Bamfordvirae</taxon>
        <taxon>Nucleocytoviricota</taxon>
        <taxon>Megaviricetes</taxon>
        <taxon>Imitervirales</taxon>
        <taxon>Mimiviridae</taxon>
        <taxon>environmental samples</taxon>
    </lineage>
</organism>
<evidence type="ECO:0000256" key="3">
    <source>
        <dbReference type="ARBA" id="ARBA00022840"/>
    </source>
</evidence>
<sequence length="307" mass="36454">MNKHYLPWVEKYRPDNLESIVLSKHNKETLVNMLEKDYISNMLMYGPPGTGKTTTVINLIKKYQKKHHELNKGLLIHLNASDERGIDIIRNQIYIFVNSTGLFKQGIKFVVLDEVDYMTKSAQQALKQLIQEHSDNVRYFLICNYISKVELSLQEEFILMRFSQLPKHEIVSYLSMIIDSEHIKISNKVIYYIINKFNYDIRSMINYLQANQNNIDIINNIVNIDHTKILLYIKKKSHKKAKEYLLELSQENNIDIKIILSQIIHLLLNDINDLNNEFYTFYESYLHTKEENDYMVDYCLLNIKQYV</sequence>
<dbReference type="InterPro" id="IPR027417">
    <property type="entry name" value="P-loop_NTPase"/>
</dbReference>
<dbReference type="InterPro" id="IPR050238">
    <property type="entry name" value="DNA_Rep/Repair_Clamp_Loader"/>
</dbReference>
<feature type="domain" description="AAA+ ATPase" evidence="4">
    <location>
        <begin position="38"/>
        <end position="161"/>
    </location>
</feature>
<dbReference type="EMBL" id="MN448295">
    <property type="protein sequence ID" value="QFG74984.1"/>
    <property type="molecule type" value="Genomic_DNA"/>
</dbReference>
<dbReference type="InterPro" id="IPR003593">
    <property type="entry name" value="AAA+_ATPase"/>
</dbReference>
<reference evidence="5" key="1">
    <citation type="journal article" date="2019" name="Philos. Trans. R. Soc. Lond., B, Biol. Sci.">
        <title>Targeted metagenomic recovery of four divergent viruses reveals shared and distinctive characteristics of giant viruses of marine eukaryotes.</title>
        <authorList>
            <person name="Needham D.M."/>
            <person name="Poirier C."/>
            <person name="Hehenberger E."/>
            <person name="Jimenez V."/>
            <person name="Swalwell J.E."/>
            <person name="Santoro A.E."/>
            <person name="Worden A.Z."/>
        </authorList>
    </citation>
    <scope>NUCLEOTIDE SEQUENCE</scope>
    <source>
        <strain evidence="5">OPacV-421</strain>
    </source>
</reference>
<protein>
    <recommendedName>
        <fullName evidence="4">AAA+ ATPase domain-containing protein</fullName>
    </recommendedName>
</protein>
<dbReference type="Pfam" id="PF00004">
    <property type="entry name" value="AAA"/>
    <property type="match status" value="1"/>
</dbReference>
<dbReference type="GO" id="GO:0006281">
    <property type="term" value="P:DNA repair"/>
    <property type="evidence" value="ECO:0007669"/>
    <property type="project" value="TreeGrafter"/>
</dbReference>
<dbReference type="GO" id="GO:0003689">
    <property type="term" value="F:DNA clamp loader activity"/>
    <property type="evidence" value="ECO:0007669"/>
    <property type="project" value="TreeGrafter"/>
</dbReference>
<accession>A0A5J6VNP1</accession>
<evidence type="ECO:0000259" key="4">
    <source>
        <dbReference type="SMART" id="SM00382"/>
    </source>
</evidence>
<dbReference type="Gene3D" id="3.40.50.300">
    <property type="entry name" value="P-loop containing nucleotide triphosphate hydrolases"/>
    <property type="match status" value="1"/>
</dbReference>
<dbReference type="Gene3D" id="1.10.8.60">
    <property type="match status" value="1"/>
</dbReference>
<dbReference type="PANTHER" id="PTHR11669:SF20">
    <property type="entry name" value="REPLICATION FACTOR C SUBUNIT 4"/>
    <property type="match status" value="1"/>
</dbReference>
<evidence type="ECO:0000256" key="2">
    <source>
        <dbReference type="ARBA" id="ARBA00022741"/>
    </source>
</evidence>
<proteinExistence type="predicted"/>
<dbReference type="InterPro" id="IPR003959">
    <property type="entry name" value="ATPase_AAA_core"/>
</dbReference>
<name>A0A5J6VNP1_9VIRU</name>
<evidence type="ECO:0000256" key="1">
    <source>
        <dbReference type="ARBA" id="ARBA00022705"/>
    </source>
</evidence>
<keyword evidence="1" id="KW-0235">DNA replication</keyword>
<evidence type="ECO:0000313" key="5">
    <source>
        <dbReference type="EMBL" id="QFG74984.1"/>
    </source>
</evidence>
<dbReference type="SUPFAM" id="SSF52540">
    <property type="entry name" value="P-loop containing nucleoside triphosphate hydrolases"/>
    <property type="match status" value="1"/>
</dbReference>
<dbReference type="SMART" id="SM00382">
    <property type="entry name" value="AAA"/>
    <property type="match status" value="1"/>
</dbReference>
<dbReference type="CDD" id="cd00009">
    <property type="entry name" value="AAA"/>
    <property type="match status" value="1"/>
</dbReference>